<dbReference type="HAMAP" id="MF_00081">
    <property type="entry name" value="HrcA"/>
    <property type="match status" value="1"/>
</dbReference>
<keyword evidence="10" id="KW-1185">Reference proteome</keyword>
<keyword evidence="4 6" id="KW-0804">Transcription</keyword>
<dbReference type="NCBIfam" id="TIGR00331">
    <property type="entry name" value="hrcA"/>
    <property type="match status" value="1"/>
</dbReference>
<name>A0A3P1SE14_9ACTO</name>
<reference evidence="9 10" key="1">
    <citation type="submission" date="2018-11" db="EMBL/GenBank/DDBJ databases">
        <title>Genomes From Bacteria Associated with the Canine Oral Cavity: a Test Case for Automated Genome-Based Taxonomic Assignment.</title>
        <authorList>
            <person name="Coil D.A."/>
            <person name="Jospin G."/>
            <person name="Darling A.E."/>
            <person name="Wallis C."/>
            <person name="Davis I.J."/>
            <person name="Harris S."/>
            <person name="Eisen J.A."/>
            <person name="Holcombe L.J."/>
            <person name="O'Flynn C."/>
        </authorList>
    </citation>
    <scope>NUCLEOTIDE SEQUENCE [LARGE SCALE GENOMIC DNA]</scope>
    <source>
        <strain evidence="9 10">OH770</strain>
    </source>
</reference>
<accession>A0A3P1SE14</accession>
<dbReference type="Gene3D" id="3.30.450.40">
    <property type="match status" value="1"/>
</dbReference>
<dbReference type="PANTHER" id="PTHR34824:SF1">
    <property type="entry name" value="HEAT-INDUCIBLE TRANSCRIPTION REPRESSOR HRCA"/>
    <property type="match status" value="1"/>
</dbReference>
<dbReference type="InterPro" id="IPR029016">
    <property type="entry name" value="GAF-like_dom_sf"/>
</dbReference>
<dbReference type="InterPro" id="IPR005104">
    <property type="entry name" value="WHTH_HrcA_DNA-bd"/>
</dbReference>
<evidence type="ECO:0000313" key="10">
    <source>
        <dbReference type="Proteomes" id="UP000280444"/>
    </source>
</evidence>
<comment type="similarity">
    <text evidence="6">Belongs to the HrcA family.</text>
</comment>
<dbReference type="GO" id="GO:0045892">
    <property type="term" value="P:negative regulation of DNA-templated transcription"/>
    <property type="evidence" value="ECO:0007669"/>
    <property type="project" value="UniProtKB-UniRule"/>
</dbReference>
<sequence length="338" mass="36779">MSKDRKLDVLRAIVSEYVRTREPVGSKAIAAGHDLGVSSATIRNDMALLEDAGLIYQPHTSAGRVPTDKGYRLFVDQLSTLKPMSVPEIRAVEAFLAQSVNLDDIVQGTVRLLAQVTHQVAVVQYPTTISTRLRRVDLVDLTPFRVLVVVITDAGEVDERTIENPAGVDDRTIASLNQRLNTDYRGFTPEQIRAHAQEIISAHDPADQGFVTEVLGAVLDLLSPQVESKLAVAGLSNLARSGVDFRDLVPVLDALEEQVVLLRLFAENATAEKDVHVTIGTENPHDALAETSVITGTYTPGDGPIAHLGVVGPTRMDYPRTMSTVRAVAAYLSRYLNR</sequence>
<gene>
    <name evidence="6 9" type="primary">hrcA</name>
    <name evidence="9" type="ORF">EII11_09565</name>
</gene>
<dbReference type="Gene3D" id="1.10.10.10">
    <property type="entry name" value="Winged helix-like DNA-binding domain superfamily/Winged helix DNA-binding domain"/>
    <property type="match status" value="1"/>
</dbReference>
<evidence type="ECO:0000256" key="6">
    <source>
        <dbReference type="HAMAP-Rule" id="MF_00081"/>
    </source>
</evidence>
<evidence type="ECO:0000256" key="4">
    <source>
        <dbReference type="ARBA" id="ARBA00023163"/>
    </source>
</evidence>
<organism evidence="9 10">
    <name type="scientific">Schaalia canis</name>
    <dbReference type="NCBI Taxonomy" id="100469"/>
    <lineage>
        <taxon>Bacteria</taxon>
        <taxon>Bacillati</taxon>
        <taxon>Actinomycetota</taxon>
        <taxon>Actinomycetes</taxon>
        <taxon>Actinomycetales</taxon>
        <taxon>Actinomycetaceae</taxon>
        <taxon>Schaalia</taxon>
    </lineage>
</organism>
<dbReference type="SUPFAM" id="SSF55781">
    <property type="entry name" value="GAF domain-like"/>
    <property type="match status" value="1"/>
</dbReference>
<keyword evidence="2 6" id="KW-0805">Transcription regulation</keyword>
<dbReference type="GO" id="GO:0003677">
    <property type="term" value="F:DNA binding"/>
    <property type="evidence" value="ECO:0007669"/>
    <property type="project" value="InterPro"/>
</dbReference>
<protein>
    <recommendedName>
        <fullName evidence="6">Heat-inducible transcription repressor HrcA</fullName>
    </recommendedName>
</protein>
<dbReference type="InterPro" id="IPR023120">
    <property type="entry name" value="WHTH_transcript_rep_HrcA_IDD"/>
</dbReference>
<dbReference type="Pfam" id="PF03444">
    <property type="entry name" value="WHD_HrcA"/>
    <property type="match status" value="1"/>
</dbReference>
<keyword evidence="3 6" id="KW-0346">Stress response</keyword>
<evidence type="ECO:0000256" key="1">
    <source>
        <dbReference type="ARBA" id="ARBA00022491"/>
    </source>
</evidence>
<keyword evidence="1 6" id="KW-0678">Repressor</keyword>
<dbReference type="Gene3D" id="3.30.390.60">
    <property type="entry name" value="Heat-inducible transcription repressor hrca homolog, domain 3"/>
    <property type="match status" value="1"/>
</dbReference>
<evidence type="ECO:0000256" key="2">
    <source>
        <dbReference type="ARBA" id="ARBA00023015"/>
    </source>
</evidence>
<feature type="domain" description="Winged helix-turn-helix transcription repressor HrcA DNA-binding" evidence="8">
    <location>
        <begin position="7"/>
        <end position="73"/>
    </location>
</feature>
<comment type="function">
    <text evidence="5 6">Negative regulator of class I heat shock genes (grpE-dnaK-dnaJ and groELS operons). Prevents heat-shock induction of these operons.</text>
</comment>
<dbReference type="EMBL" id="RQZF01000013">
    <property type="protein sequence ID" value="RRC94552.1"/>
    <property type="molecule type" value="Genomic_DNA"/>
</dbReference>
<dbReference type="InterPro" id="IPR036390">
    <property type="entry name" value="WH_DNA-bd_sf"/>
</dbReference>
<dbReference type="AlphaFoldDB" id="A0A3P1SE14"/>
<dbReference type="InterPro" id="IPR002571">
    <property type="entry name" value="HrcA"/>
</dbReference>
<dbReference type="SUPFAM" id="SSF46785">
    <property type="entry name" value="Winged helix' DNA-binding domain"/>
    <property type="match status" value="1"/>
</dbReference>
<feature type="domain" description="Heat-inducible transcription repressor HrcA C-terminal" evidence="7">
    <location>
        <begin position="103"/>
        <end position="322"/>
    </location>
</feature>
<evidence type="ECO:0000313" key="9">
    <source>
        <dbReference type="EMBL" id="RRC94552.1"/>
    </source>
</evidence>
<evidence type="ECO:0000256" key="5">
    <source>
        <dbReference type="ARBA" id="ARBA00055319"/>
    </source>
</evidence>
<dbReference type="InterPro" id="IPR021153">
    <property type="entry name" value="HrcA_C"/>
</dbReference>
<dbReference type="RefSeq" id="WP_124872114.1">
    <property type="nucleotide sequence ID" value="NZ_RQZF01000013.1"/>
</dbReference>
<dbReference type="FunFam" id="1.10.10.10:FF:000049">
    <property type="entry name" value="Heat-inducible transcription repressor HrcA"/>
    <property type="match status" value="1"/>
</dbReference>
<dbReference type="InterPro" id="IPR036388">
    <property type="entry name" value="WH-like_DNA-bd_sf"/>
</dbReference>
<proteinExistence type="inferred from homology"/>
<evidence type="ECO:0000256" key="3">
    <source>
        <dbReference type="ARBA" id="ARBA00023016"/>
    </source>
</evidence>
<dbReference type="Proteomes" id="UP000280444">
    <property type="component" value="Unassembled WGS sequence"/>
</dbReference>
<dbReference type="OrthoDB" id="9783139at2"/>
<dbReference type="PANTHER" id="PTHR34824">
    <property type="entry name" value="HEAT-INDUCIBLE TRANSCRIPTION REPRESSOR HRCA"/>
    <property type="match status" value="1"/>
</dbReference>
<dbReference type="Pfam" id="PF01628">
    <property type="entry name" value="HrcA"/>
    <property type="match status" value="1"/>
</dbReference>
<comment type="caution">
    <text evidence="9">The sequence shown here is derived from an EMBL/GenBank/DDBJ whole genome shotgun (WGS) entry which is preliminary data.</text>
</comment>
<evidence type="ECO:0000259" key="7">
    <source>
        <dbReference type="Pfam" id="PF01628"/>
    </source>
</evidence>
<dbReference type="PIRSF" id="PIRSF005485">
    <property type="entry name" value="HrcA"/>
    <property type="match status" value="1"/>
</dbReference>
<evidence type="ECO:0000259" key="8">
    <source>
        <dbReference type="Pfam" id="PF03444"/>
    </source>
</evidence>